<dbReference type="InterPro" id="IPR008271">
    <property type="entry name" value="Ser/Thr_kinase_AS"/>
</dbReference>
<keyword evidence="23" id="KW-1185">Reference proteome</keyword>
<dbReference type="EMBL" id="JARYMX010000003">
    <property type="protein sequence ID" value="KAJ9556222.1"/>
    <property type="molecule type" value="Genomic_DNA"/>
</dbReference>
<keyword evidence="6" id="KW-0808">Transferase</keyword>
<evidence type="ECO:0000256" key="18">
    <source>
        <dbReference type="ARBA" id="ARBA00048679"/>
    </source>
</evidence>
<evidence type="ECO:0000256" key="11">
    <source>
        <dbReference type="ARBA" id="ARBA00022777"/>
    </source>
</evidence>
<evidence type="ECO:0000256" key="1">
    <source>
        <dbReference type="ARBA" id="ARBA00004479"/>
    </source>
</evidence>
<dbReference type="CDD" id="cd12087">
    <property type="entry name" value="TM_EGFR-like"/>
    <property type="match status" value="1"/>
</dbReference>
<dbReference type="EC" id="2.7.11.1" evidence="2"/>
<sequence length="1042" mass="115791">MMSFRSKFSPPPPPPPPSSISVSVSNFIFFLLLCIIILFQKSNAQIARTDPSEVRALNSIFRQWDVRIPNNIWNISGEPCTGTALGPEIDFGVDDKYPPNPAIICNCSFNSNTTCHITRLKIWRLNRQGVFLEELAALTHLIELRLDKNVFTGTLPTFIGNFSALEVLQLAHNQFYGQIPREIGNLKKLTMLALSSNNFSGTLPPELGSLVNLKLLYLDSCGVGGEIPSTFANLQNLVDMWAPDNPFTGKIPAFIGNWRKLDRLRLYGNNFEGPIPASFSNLTTLRDLRICDLQNFSSSLDFITSLTNLSNLVIRNALVSGPIPTDIYRLDKLVTLDLSFNNINGSLPPRLVNMTSLRSLFLGNNSLSGSLLPDRSASLQNIDLSYNELSGNFPRWVRPTWEIANLQLNLVANNFKFDSTNISVLPGLYCLQRDFPCNRNMTPYSGFAIKCGGSEIRADNGILFENENLTTLGPASFYLVQEKWGVSNGGITIDNEDPSFIQSTTMEVNNTRYPELFRTSRKSPSSLRYYGLGLKNGPYTVRLYFAETVFNQNRSTWQGHARRLFDIYIQGNRRQKDFDISQEAGGVGRALIKEFDVNVTQGFLEIHLFWAGKGTCCIPEQGDYGLLISALRVSAGFSVNHKSKTGMIVGIVAGVASLSLILLAIGLYMKRRRSKHGDEEEFPDMGPKVNTYTYAELRTATADFSPSNLLGEGGFGPVYKGILNDGSVVAVKQLSVASTHGKSQFMAEISTISSVQHWNLVKLHGSCIEGARRLLVYEYLENKSLDQALFGKHDVRLDWSTRFNICLGAAKGLAYLHEESRPRIVHRDVKASNILLDGELCPKISDFGLAKLYDDKKTHMSTRVAGTIGYLAPEYAMRGHLTSKADVFGFGVVCLEILSGRPNYDEKLEPEQKYLLQWAWSLHESNRELELIDPALTSYDMQQATRMIGVGLMCVQASPSSRPAMSRVIGMLSGDVEISAVLTKPSYLTDWDFNDSTFFEDEPTPSQTTTTTTTTSTGVESSIPSPIILSELIDNRSLREGR</sequence>
<dbReference type="PANTHER" id="PTHR48006">
    <property type="entry name" value="LEUCINE-RICH REPEAT-CONTAINING PROTEIN DDB_G0281931-RELATED"/>
    <property type="match status" value="1"/>
</dbReference>
<dbReference type="InterPro" id="IPR001611">
    <property type="entry name" value="Leu-rich_rpt"/>
</dbReference>
<dbReference type="Gene3D" id="3.80.10.10">
    <property type="entry name" value="Ribonuclease Inhibitor"/>
    <property type="match status" value="2"/>
</dbReference>
<evidence type="ECO:0000256" key="5">
    <source>
        <dbReference type="ARBA" id="ARBA00022614"/>
    </source>
</evidence>
<dbReference type="PROSITE" id="PS50011">
    <property type="entry name" value="PROTEIN_KINASE_DOM"/>
    <property type="match status" value="1"/>
</dbReference>
<dbReference type="SUPFAM" id="SSF56112">
    <property type="entry name" value="Protein kinase-like (PK-like)"/>
    <property type="match status" value="1"/>
</dbReference>
<evidence type="ECO:0000313" key="23">
    <source>
        <dbReference type="Proteomes" id="UP001172457"/>
    </source>
</evidence>
<dbReference type="PROSITE" id="PS00108">
    <property type="entry name" value="PROTEIN_KINASE_ST"/>
    <property type="match status" value="1"/>
</dbReference>
<dbReference type="GO" id="GO:0004674">
    <property type="term" value="F:protein serine/threonine kinase activity"/>
    <property type="evidence" value="ECO:0007669"/>
    <property type="project" value="UniProtKB-KW"/>
</dbReference>
<dbReference type="FunFam" id="3.80.10.10:FF:000298">
    <property type="entry name" value="Putative LRR receptor-like serine/threonine-protein kinase"/>
    <property type="match status" value="1"/>
</dbReference>
<evidence type="ECO:0000256" key="3">
    <source>
        <dbReference type="ARBA" id="ARBA00022527"/>
    </source>
</evidence>
<feature type="region of interest" description="Disordered" evidence="19">
    <location>
        <begin position="998"/>
        <end position="1022"/>
    </location>
</feature>
<reference evidence="22" key="1">
    <citation type="submission" date="2023-03" db="EMBL/GenBank/DDBJ databases">
        <title>Chromosome-scale reference genome and RAD-based genetic map of yellow starthistle (Centaurea solstitialis) reveal putative structural variation and QTLs associated with invader traits.</title>
        <authorList>
            <person name="Reatini B."/>
            <person name="Cang F.A."/>
            <person name="Jiang Q."/>
            <person name="Mckibben M.T.W."/>
            <person name="Barker M.S."/>
            <person name="Rieseberg L.H."/>
            <person name="Dlugosch K.M."/>
        </authorList>
    </citation>
    <scope>NUCLEOTIDE SEQUENCE</scope>
    <source>
        <strain evidence="22">CAN-66</strain>
        <tissue evidence="22">Leaf</tissue>
    </source>
</reference>
<dbReference type="InterPro" id="IPR001245">
    <property type="entry name" value="Ser-Thr/Tyr_kinase_cat_dom"/>
</dbReference>
<keyword evidence="4" id="KW-0597">Phosphoprotein</keyword>
<dbReference type="InterPro" id="IPR021720">
    <property type="entry name" value="Malectin_dom"/>
</dbReference>
<comment type="catalytic activity">
    <reaction evidence="18">
        <text>L-seryl-[protein] + ATP = O-phospho-L-seryl-[protein] + ADP + H(+)</text>
        <dbReference type="Rhea" id="RHEA:17989"/>
        <dbReference type="Rhea" id="RHEA-COMP:9863"/>
        <dbReference type="Rhea" id="RHEA-COMP:11604"/>
        <dbReference type="ChEBI" id="CHEBI:15378"/>
        <dbReference type="ChEBI" id="CHEBI:29999"/>
        <dbReference type="ChEBI" id="CHEBI:30616"/>
        <dbReference type="ChEBI" id="CHEBI:83421"/>
        <dbReference type="ChEBI" id="CHEBI:456216"/>
        <dbReference type="EC" id="2.7.11.1"/>
    </reaction>
</comment>
<evidence type="ECO:0000256" key="13">
    <source>
        <dbReference type="ARBA" id="ARBA00022989"/>
    </source>
</evidence>
<dbReference type="Pfam" id="PF07714">
    <property type="entry name" value="PK_Tyr_Ser-Thr"/>
    <property type="match status" value="1"/>
</dbReference>
<protein>
    <recommendedName>
        <fullName evidence="2">non-specific serine/threonine protein kinase</fullName>
        <ecNumber evidence="2">2.7.11.1</ecNumber>
    </recommendedName>
</protein>
<evidence type="ECO:0000256" key="19">
    <source>
        <dbReference type="SAM" id="MobiDB-lite"/>
    </source>
</evidence>
<keyword evidence="8" id="KW-0732">Signal</keyword>
<evidence type="ECO:0000256" key="7">
    <source>
        <dbReference type="ARBA" id="ARBA00022692"/>
    </source>
</evidence>
<evidence type="ECO:0000256" key="8">
    <source>
        <dbReference type="ARBA" id="ARBA00022729"/>
    </source>
</evidence>
<dbReference type="Gene3D" id="2.60.120.430">
    <property type="entry name" value="Galactose-binding lectin"/>
    <property type="match status" value="1"/>
</dbReference>
<dbReference type="InterPro" id="IPR051824">
    <property type="entry name" value="LRR_Rcpt-Like_S/T_Kinase"/>
</dbReference>
<keyword evidence="13 20" id="KW-1133">Transmembrane helix</keyword>
<dbReference type="PANTHER" id="PTHR48006:SF34">
    <property type="entry name" value="OS08G0203700 PROTEIN"/>
    <property type="match status" value="1"/>
</dbReference>
<dbReference type="GO" id="GO:0005524">
    <property type="term" value="F:ATP binding"/>
    <property type="evidence" value="ECO:0007669"/>
    <property type="project" value="UniProtKB-KW"/>
</dbReference>
<evidence type="ECO:0000256" key="10">
    <source>
        <dbReference type="ARBA" id="ARBA00022741"/>
    </source>
</evidence>
<comment type="subcellular location">
    <subcellularLocation>
        <location evidence="1">Membrane</location>
        <topology evidence="1">Single-pass type I membrane protein</topology>
    </subcellularLocation>
</comment>
<evidence type="ECO:0000313" key="22">
    <source>
        <dbReference type="EMBL" id="KAJ9556222.1"/>
    </source>
</evidence>
<keyword evidence="15" id="KW-0675">Receptor</keyword>
<dbReference type="AlphaFoldDB" id="A0AA38WCC5"/>
<dbReference type="Gene3D" id="1.10.510.10">
    <property type="entry name" value="Transferase(Phosphotransferase) domain 1"/>
    <property type="match status" value="1"/>
</dbReference>
<feature type="domain" description="Protein kinase" evidence="21">
    <location>
        <begin position="704"/>
        <end position="982"/>
    </location>
</feature>
<dbReference type="Gene3D" id="3.30.200.20">
    <property type="entry name" value="Phosphorylase Kinase, domain 1"/>
    <property type="match status" value="1"/>
</dbReference>
<dbReference type="SMART" id="SM00220">
    <property type="entry name" value="S_TKc"/>
    <property type="match status" value="1"/>
</dbReference>
<evidence type="ECO:0000256" key="9">
    <source>
        <dbReference type="ARBA" id="ARBA00022737"/>
    </source>
</evidence>
<feature type="compositionally biased region" description="Low complexity" evidence="19">
    <location>
        <begin position="1004"/>
        <end position="1022"/>
    </location>
</feature>
<evidence type="ECO:0000256" key="17">
    <source>
        <dbReference type="ARBA" id="ARBA00047899"/>
    </source>
</evidence>
<keyword evidence="7 20" id="KW-0812">Transmembrane</keyword>
<dbReference type="FunFam" id="3.30.200.20:FF:000140">
    <property type="entry name" value="Leucine-rich repeat receptor-like protein kinase"/>
    <property type="match status" value="1"/>
</dbReference>
<keyword evidence="9" id="KW-0677">Repeat</keyword>
<keyword evidence="10" id="KW-0547">Nucleotide-binding</keyword>
<keyword evidence="16" id="KW-0325">Glycoprotein</keyword>
<accession>A0AA38WCC5</accession>
<dbReference type="InterPro" id="IPR000719">
    <property type="entry name" value="Prot_kinase_dom"/>
</dbReference>
<comment type="caution">
    <text evidence="22">The sequence shown here is derived from an EMBL/GenBank/DDBJ whole genome shotgun (WGS) entry which is preliminary data.</text>
</comment>
<dbReference type="FunFam" id="3.80.10.10:FF:000766">
    <property type="entry name" value="Os05g0263100 protein"/>
    <property type="match status" value="1"/>
</dbReference>
<feature type="transmembrane region" description="Helical" evidence="20">
    <location>
        <begin position="647"/>
        <end position="668"/>
    </location>
</feature>
<name>A0AA38WCC5_9ASTR</name>
<evidence type="ECO:0000256" key="20">
    <source>
        <dbReference type="SAM" id="Phobius"/>
    </source>
</evidence>
<evidence type="ECO:0000259" key="21">
    <source>
        <dbReference type="PROSITE" id="PS50011"/>
    </source>
</evidence>
<dbReference type="Proteomes" id="UP001172457">
    <property type="component" value="Chromosome 3"/>
</dbReference>
<evidence type="ECO:0000256" key="2">
    <source>
        <dbReference type="ARBA" id="ARBA00012513"/>
    </source>
</evidence>
<proteinExistence type="predicted"/>
<keyword evidence="14 20" id="KW-0472">Membrane</keyword>
<comment type="catalytic activity">
    <reaction evidence="17">
        <text>L-threonyl-[protein] + ATP = O-phospho-L-threonyl-[protein] + ADP + H(+)</text>
        <dbReference type="Rhea" id="RHEA:46608"/>
        <dbReference type="Rhea" id="RHEA-COMP:11060"/>
        <dbReference type="Rhea" id="RHEA-COMP:11605"/>
        <dbReference type="ChEBI" id="CHEBI:15378"/>
        <dbReference type="ChEBI" id="CHEBI:30013"/>
        <dbReference type="ChEBI" id="CHEBI:30616"/>
        <dbReference type="ChEBI" id="CHEBI:61977"/>
        <dbReference type="ChEBI" id="CHEBI:456216"/>
        <dbReference type="EC" id="2.7.11.1"/>
    </reaction>
</comment>
<dbReference type="SUPFAM" id="SSF52058">
    <property type="entry name" value="L domain-like"/>
    <property type="match status" value="1"/>
</dbReference>
<dbReference type="Pfam" id="PF00560">
    <property type="entry name" value="LRR_1"/>
    <property type="match status" value="6"/>
</dbReference>
<keyword evidence="5" id="KW-0433">Leucine-rich repeat</keyword>
<gene>
    <name evidence="22" type="ORF">OSB04_010836</name>
</gene>
<evidence type="ECO:0000256" key="6">
    <source>
        <dbReference type="ARBA" id="ARBA00022679"/>
    </source>
</evidence>
<keyword evidence="12" id="KW-0067">ATP-binding</keyword>
<dbReference type="InterPro" id="IPR011009">
    <property type="entry name" value="Kinase-like_dom_sf"/>
</dbReference>
<keyword evidence="11" id="KW-0418">Kinase</keyword>
<dbReference type="Pfam" id="PF11721">
    <property type="entry name" value="Malectin"/>
    <property type="match status" value="1"/>
</dbReference>
<dbReference type="FunFam" id="1.10.510.10:FF:000044">
    <property type="entry name" value="Putative LRR receptor-like serine/threonine-protein kinase"/>
    <property type="match status" value="1"/>
</dbReference>
<dbReference type="GO" id="GO:0005886">
    <property type="term" value="C:plasma membrane"/>
    <property type="evidence" value="ECO:0007669"/>
    <property type="project" value="TreeGrafter"/>
</dbReference>
<evidence type="ECO:0000256" key="16">
    <source>
        <dbReference type="ARBA" id="ARBA00023180"/>
    </source>
</evidence>
<evidence type="ECO:0000256" key="12">
    <source>
        <dbReference type="ARBA" id="ARBA00022840"/>
    </source>
</evidence>
<dbReference type="InterPro" id="IPR032675">
    <property type="entry name" value="LRR_dom_sf"/>
</dbReference>
<organism evidence="22 23">
    <name type="scientific">Centaurea solstitialis</name>
    <name type="common">yellow star-thistle</name>
    <dbReference type="NCBI Taxonomy" id="347529"/>
    <lineage>
        <taxon>Eukaryota</taxon>
        <taxon>Viridiplantae</taxon>
        <taxon>Streptophyta</taxon>
        <taxon>Embryophyta</taxon>
        <taxon>Tracheophyta</taxon>
        <taxon>Spermatophyta</taxon>
        <taxon>Magnoliopsida</taxon>
        <taxon>eudicotyledons</taxon>
        <taxon>Gunneridae</taxon>
        <taxon>Pentapetalae</taxon>
        <taxon>asterids</taxon>
        <taxon>campanulids</taxon>
        <taxon>Asterales</taxon>
        <taxon>Asteraceae</taxon>
        <taxon>Carduoideae</taxon>
        <taxon>Cardueae</taxon>
        <taxon>Centaureinae</taxon>
        <taxon>Centaurea</taxon>
    </lineage>
</organism>
<dbReference type="CDD" id="cd14066">
    <property type="entry name" value="STKc_IRAK"/>
    <property type="match status" value="1"/>
</dbReference>
<evidence type="ECO:0000256" key="4">
    <source>
        <dbReference type="ARBA" id="ARBA00022553"/>
    </source>
</evidence>
<evidence type="ECO:0000256" key="15">
    <source>
        <dbReference type="ARBA" id="ARBA00023170"/>
    </source>
</evidence>
<evidence type="ECO:0000256" key="14">
    <source>
        <dbReference type="ARBA" id="ARBA00023136"/>
    </source>
</evidence>
<keyword evidence="3" id="KW-0723">Serine/threonine-protein kinase</keyword>